<dbReference type="GO" id="GO:0000819">
    <property type="term" value="P:sister chromatid segregation"/>
    <property type="evidence" value="ECO:0007669"/>
    <property type="project" value="TreeGrafter"/>
</dbReference>
<reference evidence="14" key="1">
    <citation type="submission" date="2019-12" db="EMBL/GenBank/DDBJ databases">
        <title>Genome sequencing and annotation of Brassica cretica.</title>
        <authorList>
            <person name="Studholme D.J."/>
            <person name="Sarris P.F."/>
        </authorList>
    </citation>
    <scope>NUCLEOTIDE SEQUENCE</scope>
    <source>
        <strain evidence="14">PFS-102/07</strain>
        <tissue evidence="14">Leaf</tissue>
    </source>
</reference>
<dbReference type="InterPro" id="IPR013758">
    <property type="entry name" value="Topo_IIA_A/C_ab"/>
</dbReference>
<feature type="domain" description="Topo IIA-type catalytic" evidence="13">
    <location>
        <begin position="110"/>
        <end position="295"/>
    </location>
</feature>
<evidence type="ECO:0000256" key="5">
    <source>
        <dbReference type="ARBA" id="ARBA00022840"/>
    </source>
</evidence>
<dbReference type="InterPro" id="IPR013759">
    <property type="entry name" value="Topo_IIA_B_C"/>
</dbReference>
<dbReference type="InterPro" id="IPR013757">
    <property type="entry name" value="Topo_IIA_A_a_sf"/>
</dbReference>
<dbReference type="PRINTS" id="PR00418">
    <property type="entry name" value="TPI2FAMILY"/>
</dbReference>
<feature type="region of interest" description="Disordered" evidence="11">
    <location>
        <begin position="501"/>
        <end position="524"/>
    </location>
</feature>
<keyword evidence="12" id="KW-0732">Signal</keyword>
<evidence type="ECO:0000256" key="8">
    <source>
        <dbReference type="ARBA" id="ARBA00023235"/>
    </source>
</evidence>
<evidence type="ECO:0000256" key="12">
    <source>
        <dbReference type="SAM" id="SignalP"/>
    </source>
</evidence>
<dbReference type="GO" id="GO:0000712">
    <property type="term" value="P:resolution of meiotic recombination intermediates"/>
    <property type="evidence" value="ECO:0007669"/>
    <property type="project" value="TreeGrafter"/>
</dbReference>
<evidence type="ECO:0000256" key="2">
    <source>
        <dbReference type="ARBA" id="ARBA00001946"/>
    </source>
</evidence>
<sequence>DDDGTHMSGLLINLFSFLWPSLLKLPSSFLIDFVTPLIKITHETKEAETFSSLREIKEWKEKDKAHATEWSVKFYKGLGSSTVEEGILYFNQIDIQVREFVWEANLQRSIPTMFDGLKSGERKILFSAFKIDLTELTPLDEFSSLVSQHSAYHHSRKCISNVIIHMAQDFIGRNNVNLFEPSGQFGTSASGRKNAANERYLHTKLKPVARVLFPKADDALLEYNLEYGRKLEPTRYFPIIPLVLLNGAKGIGSGFSTFIPQYNPRDVIANIRRGIKCEEMEPMVPWYRDFEGEIKKQEKACTHPMKILHALKANNGDPLIEDVSVHNDGSSMVFNVILSKKHKKEARREGYLKKFKLEKNITTTNMHLLMGGLIKKYHTPEEIIKDFYPHRLELYVKRKENLALALTSEIVKLQRKIQFLKDVDRGVILVVGRLESEIIKELKSGDKKFLELSLTMDQCIELEKELAEKNQEVGHLNSSSAESMYEEDLKKFESMLSESEDLNSRKRGMMAMSCQRTVKPKKTQ</sequence>
<keyword evidence="10" id="KW-0175">Coiled coil</keyword>
<dbReference type="Gene3D" id="3.90.199.10">
    <property type="entry name" value="Topoisomerase II, domain 5"/>
    <property type="match status" value="1"/>
</dbReference>
<comment type="cofactor">
    <cofactor evidence="2">
        <name>Mg(2+)</name>
        <dbReference type="ChEBI" id="CHEBI:18420"/>
    </cofactor>
</comment>
<name>A0A8S9GWR8_BRACR</name>
<dbReference type="SUPFAM" id="SSF56719">
    <property type="entry name" value="Type II DNA topoisomerase"/>
    <property type="match status" value="1"/>
</dbReference>
<keyword evidence="8 9" id="KW-0413">Isomerase</keyword>
<dbReference type="InterPro" id="IPR050634">
    <property type="entry name" value="DNA_Topoisomerase_II"/>
</dbReference>
<evidence type="ECO:0000256" key="1">
    <source>
        <dbReference type="ARBA" id="ARBA00000185"/>
    </source>
</evidence>
<feature type="non-terminal residue" evidence="14">
    <location>
        <position position="1"/>
    </location>
</feature>
<dbReference type="PROSITE" id="PS52040">
    <property type="entry name" value="TOPO_IIA"/>
    <property type="match status" value="1"/>
</dbReference>
<dbReference type="AlphaFoldDB" id="A0A8S9GWR8"/>
<dbReference type="EMBL" id="QGKY02001925">
    <property type="protein sequence ID" value="KAF2548432.1"/>
    <property type="molecule type" value="Genomic_DNA"/>
</dbReference>
<dbReference type="PANTHER" id="PTHR10169">
    <property type="entry name" value="DNA TOPOISOMERASE/GYRASE"/>
    <property type="match status" value="1"/>
</dbReference>
<proteinExistence type="predicted"/>
<comment type="caution">
    <text evidence="14">The sequence shown here is derived from an EMBL/GenBank/DDBJ whole genome shotgun (WGS) entry which is preliminary data.</text>
</comment>
<dbReference type="GO" id="GO:0003918">
    <property type="term" value="F:DNA topoisomerase type II (double strand cut, ATP-hydrolyzing) activity"/>
    <property type="evidence" value="ECO:0007669"/>
    <property type="project" value="UniProtKB-EC"/>
</dbReference>
<keyword evidence="5" id="KW-0067">ATP-binding</keyword>
<dbReference type="GO" id="GO:0005524">
    <property type="term" value="F:ATP binding"/>
    <property type="evidence" value="ECO:0007669"/>
    <property type="project" value="UniProtKB-KW"/>
</dbReference>
<evidence type="ECO:0000256" key="10">
    <source>
        <dbReference type="SAM" id="Coils"/>
    </source>
</evidence>
<evidence type="ECO:0000256" key="9">
    <source>
        <dbReference type="PROSITE-ProRule" id="PRU01384"/>
    </source>
</evidence>
<dbReference type="GO" id="GO:0003677">
    <property type="term" value="F:DNA binding"/>
    <property type="evidence" value="ECO:0007669"/>
    <property type="project" value="UniProtKB-UniRule"/>
</dbReference>
<dbReference type="PANTHER" id="PTHR10169:SF38">
    <property type="entry name" value="DNA TOPOISOMERASE 2"/>
    <property type="match status" value="1"/>
</dbReference>
<dbReference type="Gene3D" id="3.40.50.670">
    <property type="match status" value="1"/>
</dbReference>
<dbReference type="EC" id="5.6.2.2" evidence="3"/>
<feature type="coiled-coil region" evidence="10">
    <location>
        <begin position="396"/>
        <end position="423"/>
    </location>
</feature>
<dbReference type="GO" id="GO:0006265">
    <property type="term" value="P:DNA topological change"/>
    <property type="evidence" value="ECO:0007669"/>
    <property type="project" value="UniProtKB-UniRule"/>
</dbReference>
<feature type="chain" id="PRO_5035725107" description="DNA topoisomerase (ATP-hydrolyzing)" evidence="12">
    <location>
        <begin position="24"/>
        <end position="524"/>
    </location>
</feature>
<keyword evidence="6 9" id="KW-0799">Topoisomerase</keyword>
<dbReference type="GO" id="GO:0005634">
    <property type="term" value="C:nucleus"/>
    <property type="evidence" value="ECO:0007669"/>
    <property type="project" value="TreeGrafter"/>
</dbReference>
<evidence type="ECO:0000256" key="7">
    <source>
        <dbReference type="ARBA" id="ARBA00023125"/>
    </source>
</evidence>
<feature type="signal peptide" evidence="12">
    <location>
        <begin position="1"/>
        <end position="23"/>
    </location>
</feature>
<dbReference type="InterPro" id="IPR002205">
    <property type="entry name" value="Topo_IIA_dom_A"/>
</dbReference>
<evidence type="ECO:0000256" key="4">
    <source>
        <dbReference type="ARBA" id="ARBA00022741"/>
    </source>
</evidence>
<evidence type="ECO:0000313" key="14">
    <source>
        <dbReference type="EMBL" id="KAF2548432.1"/>
    </source>
</evidence>
<accession>A0A8S9GWR8</accession>
<gene>
    <name evidence="14" type="ORF">F2Q70_00023771</name>
</gene>
<feature type="coiled-coil region" evidence="10">
    <location>
        <begin position="452"/>
        <end position="479"/>
    </location>
</feature>
<dbReference type="Gene3D" id="1.10.268.10">
    <property type="entry name" value="Topoisomerase, domain 3"/>
    <property type="match status" value="2"/>
</dbReference>
<dbReference type="Pfam" id="PF00521">
    <property type="entry name" value="DNA_topoisoIV"/>
    <property type="match status" value="2"/>
</dbReference>
<dbReference type="InterPro" id="IPR013760">
    <property type="entry name" value="Topo_IIA-like_dom_sf"/>
</dbReference>
<evidence type="ECO:0000256" key="6">
    <source>
        <dbReference type="ARBA" id="ARBA00023029"/>
    </source>
</evidence>
<protein>
    <recommendedName>
        <fullName evidence="3">DNA topoisomerase (ATP-hydrolyzing)</fullName>
        <ecNumber evidence="3">5.6.2.2</ecNumber>
    </recommendedName>
</protein>
<organism evidence="14">
    <name type="scientific">Brassica cretica</name>
    <name type="common">Mustard</name>
    <dbReference type="NCBI Taxonomy" id="69181"/>
    <lineage>
        <taxon>Eukaryota</taxon>
        <taxon>Viridiplantae</taxon>
        <taxon>Streptophyta</taxon>
        <taxon>Embryophyta</taxon>
        <taxon>Tracheophyta</taxon>
        <taxon>Spermatophyta</taxon>
        <taxon>Magnoliopsida</taxon>
        <taxon>eudicotyledons</taxon>
        <taxon>Gunneridae</taxon>
        <taxon>Pentapetalae</taxon>
        <taxon>rosids</taxon>
        <taxon>malvids</taxon>
        <taxon>Brassicales</taxon>
        <taxon>Brassicaceae</taxon>
        <taxon>Brassiceae</taxon>
        <taxon>Brassica</taxon>
    </lineage>
</organism>
<comment type="catalytic activity">
    <reaction evidence="1 9">
        <text>ATP-dependent breakage, passage and rejoining of double-stranded DNA.</text>
        <dbReference type="EC" id="5.6.2.2"/>
    </reaction>
</comment>
<feature type="active site" description="O-(5'-phospho-DNA)-tyrosine intermediate" evidence="9">
    <location>
        <position position="200"/>
    </location>
</feature>
<dbReference type="SMART" id="SM00434">
    <property type="entry name" value="TOP4c"/>
    <property type="match status" value="1"/>
</dbReference>
<evidence type="ECO:0000259" key="13">
    <source>
        <dbReference type="PROSITE" id="PS52040"/>
    </source>
</evidence>
<evidence type="ECO:0000256" key="3">
    <source>
        <dbReference type="ARBA" id="ARBA00012895"/>
    </source>
</evidence>
<dbReference type="GO" id="GO:0046872">
    <property type="term" value="F:metal ion binding"/>
    <property type="evidence" value="ECO:0007669"/>
    <property type="project" value="UniProtKB-KW"/>
</dbReference>
<keyword evidence="4" id="KW-0547">Nucleotide-binding</keyword>
<evidence type="ECO:0000256" key="11">
    <source>
        <dbReference type="SAM" id="MobiDB-lite"/>
    </source>
</evidence>
<keyword evidence="7 9" id="KW-0238">DNA-binding</keyword>